<proteinExistence type="predicted"/>
<comment type="caution">
    <text evidence="8">The sequence shown here is derived from an EMBL/GenBank/DDBJ whole genome shotgun (WGS) entry which is preliminary data.</text>
</comment>
<dbReference type="PANTHER" id="PTHR42718">
    <property type="entry name" value="MAJOR FACILITATOR SUPERFAMILY MULTIDRUG TRANSPORTER MFSC"/>
    <property type="match status" value="1"/>
</dbReference>
<feature type="transmembrane region" description="Helical" evidence="6">
    <location>
        <begin position="121"/>
        <end position="142"/>
    </location>
</feature>
<dbReference type="Proteomes" id="UP001180845">
    <property type="component" value="Unassembled WGS sequence"/>
</dbReference>
<dbReference type="GO" id="GO:0005886">
    <property type="term" value="C:plasma membrane"/>
    <property type="evidence" value="ECO:0007669"/>
    <property type="project" value="UniProtKB-SubCell"/>
</dbReference>
<evidence type="ECO:0000256" key="6">
    <source>
        <dbReference type="SAM" id="Phobius"/>
    </source>
</evidence>
<dbReference type="RefSeq" id="WP_310273102.1">
    <property type="nucleotide sequence ID" value="NZ_JAVDXW010000001.1"/>
</dbReference>
<dbReference type="PANTHER" id="PTHR42718:SF39">
    <property type="entry name" value="ACTINORHODIN TRANSPORTER-RELATED"/>
    <property type="match status" value="1"/>
</dbReference>
<feature type="transmembrane region" description="Helical" evidence="6">
    <location>
        <begin position="466"/>
        <end position="487"/>
    </location>
</feature>
<feature type="region of interest" description="Disordered" evidence="5">
    <location>
        <begin position="1"/>
        <end position="20"/>
    </location>
</feature>
<evidence type="ECO:0000256" key="1">
    <source>
        <dbReference type="ARBA" id="ARBA00004651"/>
    </source>
</evidence>
<feature type="transmembrane region" description="Helical" evidence="6">
    <location>
        <begin position="244"/>
        <end position="266"/>
    </location>
</feature>
<dbReference type="InterPro" id="IPR011701">
    <property type="entry name" value="MFS"/>
</dbReference>
<dbReference type="PRINTS" id="PR01036">
    <property type="entry name" value="TCRTETB"/>
</dbReference>
<feature type="transmembrane region" description="Helical" evidence="6">
    <location>
        <begin position="382"/>
        <end position="408"/>
    </location>
</feature>
<keyword evidence="4 6" id="KW-0472">Membrane</keyword>
<evidence type="ECO:0000256" key="2">
    <source>
        <dbReference type="ARBA" id="ARBA00022692"/>
    </source>
</evidence>
<evidence type="ECO:0000256" key="5">
    <source>
        <dbReference type="SAM" id="MobiDB-lite"/>
    </source>
</evidence>
<feature type="transmembrane region" description="Helical" evidence="6">
    <location>
        <begin position="154"/>
        <end position="177"/>
    </location>
</feature>
<keyword evidence="2 6" id="KW-0812">Transmembrane</keyword>
<feature type="transmembrane region" description="Helical" evidence="6">
    <location>
        <begin position="96"/>
        <end position="115"/>
    </location>
</feature>
<dbReference type="SUPFAM" id="SSF103473">
    <property type="entry name" value="MFS general substrate transporter"/>
    <property type="match status" value="1"/>
</dbReference>
<evidence type="ECO:0000259" key="7">
    <source>
        <dbReference type="PROSITE" id="PS50850"/>
    </source>
</evidence>
<feature type="domain" description="Major facilitator superfamily (MFS) profile" evidence="7">
    <location>
        <begin position="30"/>
        <end position="491"/>
    </location>
</feature>
<evidence type="ECO:0000256" key="4">
    <source>
        <dbReference type="ARBA" id="ARBA00023136"/>
    </source>
</evidence>
<dbReference type="GO" id="GO:0022857">
    <property type="term" value="F:transmembrane transporter activity"/>
    <property type="evidence" value="ECO:0007669"/>
    <property type="project" value="InterPro"/>
</dbReference>
<dbReference type="Pfam" id="PF07690">
    <property type="entry name" value="MFS_1"/>
    <property type="match status" value="1"/>
</dbReference>
<dbReference type="EMBL" id="JAVDXW010000001">
    <property type="protein sequence ID" value="MDR7301984.1"/>
    <property type="molecule type" value="Genomic_DNA"/>
</dbReference>
<dbReference type="AlphaFoldDB" id="A0AAE3ZEA8"/>
<feature type="transmembrane region" description="Helical" evidence="6">
    <location>
        <begin position="429"/>
        <end position="446"/>
    </location>
</feature>
<dbReference type="Gene3D" id="1.20.1250.20">
    <property type="entry name" value="MFS general substrate transporter like domains"/>
    <property type="match status" value="1"/>
</dbReference>
<feature type="transmembrane region" description="Helical" evidence="6">
    <location>
        <begin position="64"/>
        <end position="84"/>
    </location>
</feature>
<dbReference type="InterPro" id="IPR020846">
    <property type="entry name" value="MFS_dom"/>
</dbReference>
<comment type="subcellular location">
    <subcellularLocation>
        <location evidence="1">Cell membrane</location>
        <topology evidence="1">Multi-pass membrane protein</topology>
    </subcellularLocation>
</comment>
<dbReference type="InterPro" id="IPR036259">
    <property type="entry name" value="MFS_trans_sf"/>
</dbReference>
<accession>A0AAE3ZEA8</accession>
<evidence type="ECO:0000313" key="9">
    <source>
        <dbReference type="Proteomes" id="UP001180845"/>
    </source>
</evidence>
<keyword evidence="9" id="KW-1185">Reference proteome</keyword>
<keyword evidence="3 6" id="KW-1133">Transmembrane helix</keyword>
<feature type="transmembrane region" description="Helical" evidence="6">
    <location>
        <begin position="189"/>
        <end position="208"/>
    </location>
</feature>
<evidence type="ECO:0000256" key="3">
    <source>
        <dbReference type="ARBA" id="ARBA00022989"/>
    </source>
</evidence>
<feature type="transmembrane region" description="Helical" evidence="6">
    <location>
        <begin position="322"/>
        <end position="342"/>
    </location>
</feature>
<gene>
    <name evidence="8" type="ORF">JOF55_002165</name>
</gene>
<name>A0AAE3ZEA8_9ACTN</name>
<dbReference type="CDD" id="cd17321">
    <property type="entry name" value="MFS_MMR_MDR_like"/>
    <property type="match status" value="1"/>
</dbReference>
<feature type="transmembrane region" description="Helical" evidence="6">
    <location>
        <begin position="354"/>
        <end position="376"/>
    </location>
</feature>
<dbReference type="Gene3D" id="1.20.1720.10">
    <property type="entry name" value="Multidrug resistance protein D"/>
    <property type="match status" value="1"/>
</dbReference>
<sequence>MPEQTVPSPSARSPLVGTNSPERRENQWAVLAVVLAGFFMILLDGTIMNVAIPPIQEDMSASYSAAQWMMTGYALAYGLLLIPAGRLGDRFGHKRLFLIGLAGFTLASALCGQASTAPEIITWRIVQGITAGMMNPAVLAMIQAAFRPAERGRAFVWYGAVAGIAASLGPVLGGLFISVDLGGWSWRPIFLLNVPIGLIVLLVALKVLPDYRGRGGSLDPVGAALLTTVLLLVIYPLIQGYEQGWPSWVFAALTASFPMGALFVAWQRSRLRRGAAPLIDIRLFRTRSFAAGVATTLTQFIAFASLQFALSAYLQLGLGSSALATGLVLLPFAVGTFVGSSISASAVRRLGRRALHLGSGLLLVGTAGVLATIGYLGTDVNVLWLAPTTFASGIGAMMLGAPLLGMALTDVPGQEAGTAGGVIATAQRVGHALGIAIVGTALFGSLPQAARHSASSTLHVEYGHAIQIAGLFCLAACILTFLLIFLLPHARGDSSTTGDR</sequence>
<feature type="transmembrane region" description="Helical" evidence="6">
    <location>
        <begin position="287"/>
        <end position="310"/>
    </location>
</feature>
<reference evidence="8" key="1">
    <citation type="submission" date="2023-07" db="EMBL/GenBank/DDBJ databases">
        <title>Sequencing the genomes of 1000 actinobacteria strains.</title>
        <authorList>
            <person name="Klenk H.-P."/>
        </authorList>
    </citation>
    <scope>NUCLEOTIDE SEQUENCE</scope>
    <source>
        <strain evidence="8">DSM 45977</strain>
    </source>
</reference>
<feature type="transmembrane region" description="Helical" evidence="6">
    <location>
        <begin position="220"/>
        <end position="238"/>
    </location>
</feature>
<feature type="transmembrane region" description="Helical" evidence="6">
    <location>
        <begin position="28"/>
        <end position="52"/>
    </location>
</feature>
<dbReference type="PROSITE" id="PS50850">
    <property type="entry name" value="MFS"/>
    <property type="match status" value="1"/>
</dbReference>
<protein>
    <submittedName>
        <fullName evidence="8">EmrB/QacA subfamily drug resistance transporter</fullName>
    </submittedName>
</protein>
<evidence type="ECO:0000313" key="8">
    <source>
        <dbReference type="EMBL" id="MDR7301984.1"/>
    </source>
</evidence>
<organism evidence="8 9">
    <name type="scientific">Haloactinomyces albus</name>
    <dbReference type="NCBI Taxonomy" id="1352928"/>
    <lineage>
        <taxon>Bacteria</taxon>
        <taxon>Bacillati</taxon>
        <taxon>Actinomycetota</taxon>
        <taxon>Actinomycetes</taxon>
        <taxon>Actinopolysporales</taxon>
        <taxon>Actinopolysporaceae</taxon>
        <taxon>Haloactinomyces</taxon>
    </lineage>
</organism>